<sequence length="309" mass="35092">MLRGEAFRMAAVVGLMLMLGLALELHRSLRAVERRALQEWAVAPVVNRDIFYGDQNRNEDCHASLRESDGLICVSQTNWDELKKIYRQQQEKQKGKNSNHWAGWFQNNYEPNFSCQFERRLGNIGDGGKWVCDVHRIPTLETRCLVYSIGSNNHFEFEISVHEALPNCEIHTFDHTVAAPKPPSFVHFHSIGLGATDSDKLLSFASIRKMLGHDASNSSIEILKIDVEGSEYSSLTPKVVENDFVGVRQLLIELHKPGAVLPDQGRGLVDAFFEAMDRRGYVIFHKEPNIEWAGGNCVEYGFLHLNWQP</sequence>
<reference evidence="3" key="1">
    <citation type="submission" date="2021-01" db="EMBL/GenBank/DDBJ databases">
        <authorList>
            <person name="Corre E."/>
            <person name="Pelletier E."/>
            <person name="Niang G."/>
            <person name="Scheremetjew M."/>
            <person name="Finn R."/>
            <person name="Kale V."/>
            <person name="Holt S."/>
            <person name="Cochrane G."/>
            <person name="Meng A."/>
            <person name="Brown T."/>
            <person name="Cohen L."/>
        </authorList>
    </citation>
    <scope>NUCLEOTIDE SEQUENCE</scope>
    <source>
        <strain evidence="3">SAG 36.94</strain>
    </source>
</reference>
<organism evidence="3">
    <name type="scientific">Compsopogon caeruleus</name>
    <dbReference type="NCBI Taxonomy" id="31354"/>
    <lineage>
        <taxon>Eukaryota</taxon>
        <taxon>Rhodophyta</taxon>
        <taxon>Compsopogonophyceae</taxon>
        <taxon>Compsopogonales</taxon>
        <taxon>Compsopogonaceae</taxon>
        <taxon>Compsopogon</taxon>
    </lineage>
</organism>
<proteinExistence type="predicted"/>
<accession>A0A7S1T979</accession>
<feature type="chain" id="PRO_5030708702" description="Methyltransferase domain-containing protein" evidence="1">
    <location>
        <begin position="23"/>
        <end position="309"/>
    </location>
</feature>
<keyword evidence="1" id="KW-0732">Signal</keyword>
<dbReference type="InterPro" id="IPR026913">
    <property type="entry name" value="METTL24"/>
</dbReference>
<gene>
    <name evidence="3" type="ORF">CCAE0312_LOCUS1833</name>
</gene>
<dbReference type="PANTHER" id="PTHR32026">
    <property type="entry name" value="METHYLTRANSFERASE-LIKE PROTEIN 24"/>
    <property type="match status" value="1"/>
</dbReference>
<evidence type="ECO:0000256" key="1">
    <source>
        <dbReference type="SAM" id="SignalP"/>
    </source>
</evidence>
<evidence type="ECO:0000259" key="2">
    <source>
        <dbReference type="Pfam" id="PF13383"/>
    </source>
</evidence>
<dbReference type="AlphaFoldDB" id="A0A7S1T979"/>
<dbReference type="Pfam" id="PF13383">
    <property type="entry name" value="Methyltransf_22"/>
    <property type="match status" value="1"/>
</dbReference>
<evidence type="ECO:0000313" key="3">
    <source>
        <dbReference type="EMBL" id="CAD9228590.1"/>
    </source>
</evidence>
<protein>
    <recommendedName>
        <fullName evidence="2">Methyltransferase domain-containing protein</fullName>
    </recommendedName>
</protein>
<dbReference type="InterPro" id="IPR025714">
    <property type="entry name" value="Methyltranfer_dom"/>
</dbReference>
<dbReference type="PANTHER" id="PTHR32026:SF27">
    <property type="entry name" value="METHYLTRANSFERASE FKBM DOMAIN-CONTAINING PROTEIN-RELATED"/>
    <property type="match status" value="1"/>
</dbReference>
<feature type="signal peptide" evidence="1">
    <location>
        <begin position="1"/>
        <end position="22"/>
    </location>
</feature>
<dbReference type="EMBL" id="HBGH01003382">
    <property type="protein sequence ID" value="CAD9228590.1"/>
    <property type="molecule type" value="Transcribed_RNA"/>
</dbReference>
<feature type="domain" description="Methyltransferase" evidence="2">
    <location>
        <begin position="74"/>
        <end position="303"/>
    </location>
</feature>
<name>A0A7S1T979_9RHOD</name>